<organism evidence="2 3">
    <name type="scientific">Aphis glycines</name>
    <name type="common">Soybean aphid</name>
    <dbReference type="NCBI Taxonomy" id="307491"/>
    <lineage>
        <taxon>Eukaryota</taxon>
        <taxon>Metazoa</taxon>
        <taxon>Ecdysozoa</taxon>
        <taxon>Arthropoda</taxon>
        <taxon>Hexapoda</taxon>
        <taxon>Insecta</taxon>
        <taxon>Pterygota</taxon>
        <taxon>Neoptera</taxon>
        <taxon>Paraneoptera</taxon>
        <taxon>Hemiptera</taxon>
        <taxon>Sternorrhyncha</taxon>
        <taxon>Aphidomorpha</taxon>
        <taxon>Aphidoidea</taxon>
        <taxon>Aphididae</taxon>
        <taxon>Aphidini</taxon>
        <taxon>Aphis</taxon>
        <taxon>Aphis</taxon>
    </lineage>
</organism>
<evidence type="ECO:0000313" key="2">
    <source>
        <dbReference type="EMBL" id="KAE9532165.1"/>
    </source>
</evidence>
<dbReference type="EMBL" id="VYZN01000040">
    <property type="protein sequence ID" value="KAE9532165.1"/>
    <property type="molecule type" value="Genomic_DNA"/>
</dbReference>
<name>A0A6G0TG70_APHGL</name>
<sequence>MTVTNRKKLNDVRASYMSVGSNLINKQNTVESKFSTSPNSYCSKDVLENYVPMTPEDSTASWLDAEDSYQVTNFINEAQRILHDEENFSDACHNRLRSEYEQWKQIPHLRIIGKRIEYSREKTQKDDKQKCKARSKPSTANNRDLDLLRDRVVKIMTETLWQRILDKTSIKSVCQRQSMLESRRNSSGRIESALIVSSILPTSRPSIMFKSSRSNLETINQSGLVFQKQNNKEHEKKKWPNNNVNVLPPIETHQMKIVDKKKRWFSAVSTPGRNHVLPRPVTSVATHVNTSINVCFEISIDGKSIKSLKKKGYCSPS</sequence>
<feature type="region of interest" description="Disordered" evidence="1">
    <location>
        <begin position="121"/>
        <end position="142"/>
    </location>
</feature>
<reference evidence="2 3" key="1">
    <citation type="submission" date="2019-08" db="EMBL/GenBank/DDBJ databases">
        <title>The genome of the soybean aphid Biotype 1, its phylome, world population structure and adaptation to the North American continent.</title>
        <authorList>
            <person name="Giordano R."/>
            <person name="Donthu R.K."/>
            <person name="Hernandez A.G."/>
            <person name="Wright C.L."/>
            <person name="Zimin A.V."/>
        </authorList>
    </citation>
    <scope>NUCLEOTIDE SEQUENCE [LARGE SCALE GENOMIC DNA]</scope>
    <source>
        <tissue evidence="2">Whole aphids</tissue>
    </source>
</reference>
<evidence type="ECO:0000313" key="3">
    <source>
        <dbReference type="Proteomes" id="UP000475862"/>
    </source>
</evidence>
<gene>
    <name evidence="2" type="ORF">AGLY_010367</name>
</gene>
<feature type="compositionally biased region" description="Basic and acidic residues" evidence="1">
    <location>
        <begin position="121"/>
        <end position="130"/>
    </location>
</feature>
<dbReference type="AlphaFoldDB" id="A0A6G0TG70"/>
<proteinExistence type="predicted"/>
<accession>A0A6G0TG70</accession>
<protein>
    <submittedName>
        <fullName evidence="2">Uncharacterized protein</fullName>
    </submittedName>
</protein>
<keyword evidence="3" id="KW-1185">Reference proteome</keyword>
<dbReference type="Proteomes" id="UP000475862">
    <property type="component" value="Unassembled WGS sequence"/>
</dbReference>
<comment type="caution">
    <text evidence="2">The sequence shown here is derived from an EMBL/GenBank/DDBJ whole genome shotgun (WGS) entry which is preliminary data.</text>
</comment>
<dbReference type="OrthoDB" id="6592967at2759"/>
<evidence type="ECO:0000256" key="1">
    <source>
        <dbReference type="SAM" id="MobiDB-lite"/>
    </source>
</evidence>